<evidence type="ECO:0000256" key="1">
    <source>
        <dbReference type="SAM" id="MobiDB-lite"/>
    </source>
</evidence>
<feature type="compositionally biased region" description="Polar residues" evidence="1">
    <location>
        <begin position="1"/>
        <end position="14"/>
    </location>
</feature>
<keyword evidence="2" id="KW-0472">Membrane</keyword>
<dbReference type="Proteomes" id="UP001152484">
    <property type="component" value="Unassembled WGS sequence"/>
</dbReference>
<keyword evidence="4" id="KW-1185">Reference proteome</keyword>
<feature type="region of interest" description="Disordered" evidence="1">
    <location>
        <begin position="504"/>
        <end position="528"/>
    </location>
</feature>
<evidence type="ECO:0000256" key="2">
    <source>
        <dbReference type="SAM" id="Phobius"/>
    </source>
</evidence>
<gene>
    <name evidence="3" type="ORF">CEURO_LOCUS7230</name>
</gene>
<reference evidence="3" key="1">
    <citation type="submission" date="2022-07" db="EMBL/GenBank/DDBJ databases">
        <authorList>
            <person name="Macas J."/>
            <person name="Novak P."/>
            <person name="Neumann P."/>
        </authorList>
    </citation>
    <scope>NUCLEOTIDE SEQUENCE</scope>
</reference>
<dbReference type="EMBL" id="CAMAPE010000011">
    <property type="protein sequence ID" value="CAH9079775.1"/>
    <property type="molecule type" value="Genomic_DNA"/>
</dbReference>
<comment type="caution">
    <text evidence="3">The sequence shown here is derived from an EMBL/GenBank/DDBJ whole genome shotgun (WGS) entry which is preliminary data.</text>
</comment>
<accession>A0A9P1E552</accession>
<feature type="compositionally biased region" description="Acidic residues" evidence="1">
    <location>
        <begin position="454"/>
        <end position="475"/>
    </location>
</feature>
<feature type="compositionally biased region" description="Basic and acidic residues" evidence="1">
    <location>
        <begin position="275"/>
        <end position="286"/>
    </location>
</feature>
<feature type="region of interest" description="Disordered" evidence="1">
    <location>
        <begin position="741"/>
        <end position="770"/>
    </location>
</feature>
<feature type="compositionally biased region" description="Polar residues" evidence="1">
    <location>
        <begin position="52"/>
        <end position="61"/>
    </location>
</feature>
<feature type="region of interest" description="Disordered" evidence="1">
    <location>
        <begin position="274"/>
        <end position="306"/>
    </location>
</feature>
<feature type="compositionally biased region" description="Polar residues" evidence="1">
    <location>
        <begin position="757"/>
        <end position="770"/>
    </location>
</feature>
<evidence type="ECO:0000313" key="3">
    <source>
        <dbReference type="EMBL" id="CAH9079775.1"/>
    </source>
</evidence>
<name>A0A9P1E552_CUSEU</name>
<feature type="region of interest" description="Disordered" evidence="1">
    <location>
        <begin position="546"/>
        <end position="637"/>
    </location>
</feature>
<feature type="region of interest" description="Disordered" evidence="1">
    <location>
        <begin position="687"/>
        <end position="712"/>
    </location>
</feature>
<dbReference type="PANTHER" id="PTHR34775:SF4">
    <property type="entry name" value="TRANSMEMBRANE PROTEIN"/>
    <property type="match status" value="1"/>
</dbReference>
<feature type="compositionally biased region" description="Basic and acidic residues" evidence="1">
    <location>
        <begin position="609"/>
        <end position="619"/>
    </location>
</feature>
<feature type="region of interest" description="Disordered" evidence="1">
    <location>
        <begin position="1"/>
        <end position="70"/>
    </location>
</feature>
<feature type="compositionally biased region" description="Acidic residues" evidence="1">
    <location>
        <begin position="573"/>
        <end position="587"/>
    </location>
</feature>
<keyword evidence="2" id="KW-0812">Transmembrane</keyword>
<dbReference type="PANTHER" id="PTHR34775">
    <property type="entry name" value="TRANSMEMBRANE PROTEIN"/>
    <property type="match status" value="1"/>
</dbReference>
<dbReference type="OrthoDB" id="1306434at2759"/>
<feature type="transmembrane region" description="Helical" evidence="2">
    <location>
        <begin position="646"/>
        <end position="665"/>
    </location>
</feature>
<dbReference type="AlphaFoldDB" id="A0A9P1E552"/>
<evidence type="ECO:0000313" key="4">
    <source>
        <dbReference type="Proteomes" id="UP001152484"/>
    </source>
</evidence>
<protein>
    <submittedName>
        <fullName evidence="3">Uncharacterized protein</fullName>
    </submittedName>
</protein>
<proteinExistence type="predicted"/>
<sequence length="770" mass="84448">MTVAIPSNRSQSPSVARPRISSPDTHSAARRSFSGSASTKPFPLSNPRRTICPTTPANSPADSVRRGLPDKEEIRAAWDCSEKENERAAKLRSPAKNFMSPTISAASKFCPSPKKKVLVERNEPVRSSISLCDGKATFFSSIPPDSTENSKPKSEICLDTTKSVRKVTFSEAPLHIDHGTVVMDSSFSNETSPKNTNSCYDFSPSIVTSLAPLVAANPSGSPYDPKTNYLSPRPQFLHYRPKPRIEALKSMENGCDVVGESRHLDEAFVSTIEDSEPHIEESRQDSDDSPPSPTTTEEEIVAQEPKTFEEETVMKLESEGTIREDVPGQKKEMKSRSYTGSAWAVTVLLLIMIAAGMSKSASNCPLVNFFGMKDLMKKADLSPNPGPRIQSAMKDGLQQLWISSSCLSHTNSTSLIGGRKWELLEYRGGFKKLEENEMDKNVEYDDLGVKEDDAAAEEEVDSDDEEEGIEGEGDEDIATIEEVYSYFGDGGQISVLEEVVAVEEGQESSSRNQKGDEDIELDSPIVPEGSYYTNVGESREVSVAEVVVDEDGQRSSNDEEKINDCSSWSSENEMQEEEVEEEDDGVELVDGPPIDDHHVVSNTTILRDSSIDEKSNSKADDDDEESPVETLQQEGSSISTARLRRIPLSLLLLLLSVAAAVFTYLKQCWAKKWVAAAVEAGLCPSGHVSSTTSYSSNRERRKSSSSSSHRRESIATSIGECLSYGSFTTYERIPIKHHHQQHLGEEVITPVRRSSRIRSQVTSPSSPGGG</sequence>
<keyword evidence="2" id="KW-1133">Transmembrane helix</keyword>
<feature type="compositionally biased region" description="Basic and acidic residues" evidence="1">
    <location>
        <begin position="551"/>
        <end position="563"/>
    </location>
</feature>
<organism evidence="3 4">
    <name type="scientific">Cuscuta europaea</name>
    <name type="common">European dodder</name>
    <dbReference type="NCBI Taxonomy" id="41803"/>
    <lineage>
        <taxon>Eukaryota</taxon>
        <taxon>Viridiplantae</taxon>
        <taxon>Streptophyta</taxon>
        <taxon>Embryophyta</taxon>
        <taxon>Tracheophyta</taxon>
        <taxon>Spermatophyta</taxon>
        <taxon>Magnoliopsida</taxon>
        <taxon>eudicotyledons</taxon>
        <taxon>Gunneridae</taxon>
        <taxon>Pentapetalae</taxon>
        <taxon>asterids</taxon>
        <taxon>lamiids</taxon>
        <taxon>Solanales</taxon>
        <taxon>Convolvulaceae</taxon>
        <taxon>Cuscuteae</taxon>
        <taxon>Cuscuta</taxon>
        <taxon>Cuscuta subgen. Cuscuta</taxon>
    </lineage>
</organism>
<feature type="region of interest" description="Disordered" evidence="1">
    <location>
        <begin position="448"/>
        <end position="475"/>
    </location>
</feature>